<feature type="region of interest" description="Disordered" evidence="1">
    <location>
        <begin position="58"/>
        <end position="77"/>
    </location>
</feature>
<dbReference type="AlphaFoldDB" id="A0A7S4UWQ1"/>
<dbReference type="InterPro" id="IPR036873">
    <property type="entry name" value="Rhodanese-like_dom_sf"/>
</dbReference>
<dbReference type="EMBL" id="HBNR01024033">
    <property type="protein sequence ID" value="CAE4576474.1"/>
    <property type="molecule type" value="Transcribed_RNA"/>
</dbReference>
<feature type="domain" description="Rhodanese" evidence="2">
    <location>
        <begin position="94"/>
        <end position="170"/>
    </location>
</feature>
<evidence type="ECO:0000256" key="1">
    <source>
        <dbReference type="SAM" id="MobiDB-lite"/>
    </source>
</evidence>
<dbReference type="PANTHER" id="PTHR43031:SF1">
    <property type="entry name" value="PYRIDINE NUCLEOTIDE-DISULPHIDE OXIDOREDUCTASE"/>
    <property type="match status" value="1"/>
</dbReference>
<dbReference type="Pfam" id="PF00581">
    <property type="entry name" value="Rhodanese"/>
    <property type="match status" value="1"/>
</dbReference>
<sequence>MAAVRVARSTARAARAHGLGLAWRSQASRAGASAAATVRCSAARAALPFATRPAQAAPACSHWGGPASHAGGRRMHTAAEQVDEDVERIADFIVQDRCVLLDVRTPEEFAVSSVPGAVNIPLQDLQERFSELNRGDPVAVFCKAGVRSRIAEAFLSSKGFRAEDCLTVDHVAAAQRVSAGK</sequence>
<protein>
    <recommendedName>
        <fullName evidence="2">Rhodanese domain-containing protein</fullName>
    </recommendedName>
</protein>
<evidence type="ECO:0000313" key="3">
    <source>
        <dbReference type="EMBL" id="CAE4576474.1"/>
    </source>
</evidence>
<gene>
    <name evidence="3" type="ORF">AMON00008_LOCUS16094</name>
</gene>
<name>A0A7S4UWQ1_9DINO</name>
<dbReference type="Gene3D" id="3.40.250.10">
    <property type="entry name" value="Rhodanese-like domain"/>
    <property type="match status" value="1"/>
</dbReference>
<dbReference type="InterPro" id="IPR050229">
    <property type="entry name" value="GlpE_sulfurtransferase"/>
</dbReference>
<organism evidence="3">
    <name type="scientific">Alexandrium monilatum</name>
    <dbReference type="NCBI Taxonomy" id="311494"/>
    <lineage>
        <taxon>Eukaryota</taxon>
        <taxon>Sar</taxon>
        <taxon>Alveolata</taxon>
        <taxon>Dinophyceae</taxon>
        <taxon>Gonyaulacales</taxon>
        <taxon>Pyrocystaceae</taxon>
        <taxon>Alexandrium</taxon>
    </lineage>
</organism>
<dbReference type="SMART" id="SM00450">
    <property type="entry name" value="RHOD"/>
    <property type="match status" value="1"/>
</dbReference>
<proteinExistence type="predicted"/>
<reference evidence="3" key="1">
    <citation type="submission" date="2021-01" db="EMBL/GenBank/DDBJ databases">
        <authorList>
            <person name="Corre E."/>
            <person name="Pelletier E."/>
            <person name="Niang G."/>
            <person name="Scheremetjew M."/>
            <person name="Finn R."/>
            <person name="Kale V."/>
            <person name="Holt S."/>
            <person name="Cochrane G."/>
            <person name="Meng A."/>
            <person name="Brown T."/>
            <person name="Cohen L."/>
        </authorList>
    </citation>
    <scope>NUCLEOTIDE SEQUENCE</scope>
    <source>
        <strain evidence="3">CCMP3105</strain>
    </source>
</reference>
<dbReference type="PANTHER" id="PTHR43031">
    <property type="entry name" value="FAD-DEPENDENT OXIDOREDUCTASE"/>
    <property type="match status" value="1"/>
</dbReference>
<accession>A0A7S4UWQ1</accession>
<evidence type="ECO:0000259" key="2">
    <source>
        <dbReference type="PROSITE" id="PS50206"/>
    </source>
</evidence>
<dbReference type="InterPro" id="IPR001763">
    <property type="entry name" value="Rhodanese-like_dom"/>
</dbReference>
<dbReference type="PROSITE" id="PS50206">
    <property type="entry name" value="RHODANESE_3"/>
    <property type="match status" value="1"/>
</dbReference>
<dbReference type="SUPFAM" id="SSF52821">
    <property type="entry name" value="Rhodanese/Cell cycle control phosphatase"/>
    <property type="match status" value="1"/>
</dbReference>